<dbReference type="EC" id="2.1.-.-" evidence="2"/>
<proteinExistence type="predicted"/>
<sequence>MTTQHTWTDYAQKTIRHEPSRPLQYALKLISERPPRLRTALDLGCGAGNEVMALLERGWQVTALDIDGGVLDRLRERASNYADHLTLAQGEFHRMPRRKYGLIYASRSLPFATPEEWQKAWRTIANNVAVNGIVMALLFGNEDELLPAGRRVLVNTDEARALLPGFEIISLREHRGEGRRVRDGSTYHSHELVLAARKVKA</sequence>
<reference evidence="3" key="1">
    <citation type="journal article" date="2019" name="Int. J. Syst. Evol. Microbiol.">
        <title>The Global Catalogue of Microorganisms (GCM) 10K type strain sequencing project: providing services to taxonomists for standard genome sequencing and annotation.</title>
        <authorList>
            <consortium name="The Broad Institute Genomics Platform"/>
            <consortium name="The Broad Institute Genome Sequencing Center for Infectious Disease"/>
            <person name="Wu L."/>
            <person name="Ma J."/>
        </authorList>
    </citation>
    <scope>NUCLEOTIDE SEQUENCE [LARGE SCALE GENOMIC DNA]</scope>
    <source>
        <strain evidence="3">CCTCC AB 2013263</strain>
    </source>
</reference>
<evidence type="ECO:0000313" key="2">
    <source>
        <dbReference type="EMBL" id="MFC3861736.1"/>
    </source>
</evidence>
<name>A0ABV8A924_9DEIO</name>
<accession>A0ABV8A924</accession>
<keyword evidence="2" id="KW-0489">Methyltransferase</keyword>
<evidence type="ECO:0000259" key="1">
    <source>
        <dbReference type="Pfam" id="PF13649"/>
    </source>
</evidence>
<dbReference type="GO" id="GO:0032259">
    <property type="term" value="P:methylation"/>
    <property type="evidence" value="ECO:0007669"/>
    <property type="project" value="UniProtKB-KW"/>
</dbReference>
<dbReference type="Proteomes" id="UP001595748">
    <property type="component" value="Unassembled WGS sequence"/>
</dbReference>
<dbReference type="Gene3D" id="3.40.50.150">
    <property type="entry name" value="Vaccinia Virus protein VP39"/>
    <property type="match status" value="1"/>
</dbReference>
<dbReference type="CDD" id="cd02440">
    <property type="entry name" value="AdoMet_MTases"/>
    <property type="match status" value="1"/>
</dbReference>
<comment type="caution">
    <text evidence="2">The sequence shown here is derived from an EMBL/GenBank/DDBJ whole genome shotgun (WGS) entry which is preliminary data.</text>
</comment>
<dbReference type="InterPro" id="IPR029063">
    <property type="entry name" value="SAM-dependent_MTases_sf"/>
</dbReference>
<dbReference type="InterPro" id="IPR041698">
    <property type="entry name" value="Methyltransf_25"/>
</dbReference>
<organism evidence="2 3">
    <name type="scientific">Deinococcus antarcticus</name>
    <dbReference type="NCBI Taxonomy" id="1298767"/>
    <lineage>
        <taxon>Bacteria</taxon>
        <taxon>Thermotogati</taxon>
        <taxon>Deinococcota</taxon>
        <taxon>Deinococci</taxon>
        <taxon>Deinococcales</taxon>
        <taxon>Deinococcaceae</taxon>
        <taxon>Deinococcus</taxon>
    </lineage>
</organism>
<keyword evidence="2" id="KW-0808">Transferase</keyword>
<dbReference type="EMBL" id="JBHRZF010000156">
    <property type="protein sequence ID" value="MFC3861736.1"/>
    <property type="molecule type" value="Genomic_DNA"/>
</dbReference>
<gene>
    <name evidence="2" type="ORF">ACFOPQ_13290</name>
</gene>
<evidence type="ECO:0000313" key="3">
    <source>
        <dbReference type="Proteomes" id="UP001595748"/>
    </source>
</evidence>
<dbReference type="Pfam" id="PF13649">
    <property type="entry name" value="Methyltransf_25"/>
    <property type="match status" value="1"/>
</dbReference>
<dbReference type="GO" id="GO:0008168">
    <property type="term" value="F:methyltransferase activity"/>
    <property type="evidence" value="ECO:0007669"/>
    <property type="project" value="UniProtKB-KW"/>
</dbReference>
<dbReference type="RefSeq" id="WP_380078929.1">
    <property type="nucleotide sequence ID" value="NZ_JBHRZF010000156.1"/>
</dbReference>
<feature type="domain" description="Methyltransferase" evidence="1">
    <location>
        <begin position="41"/>
        <end position="132"/>
    </location>
</feature>
<keyword evidence="3" id="KW-1185">Reference proteome</keyword>
<protein>
    <submittedName>
        <fullName evidence="2">Class I SAM-dependent methyltransferase</fullName>
        <ecNumber evidence="2">2.1.-.-</ecNumber>
    </submittedName>
</protein>
<dbReference type="SUPFAM" id="SSF53335">
    <property type="entry name" value="S-adenosyl-L-methionine-dependent methyltransferases"/>
    <property type="match status" value="1"/>
</dbReference>